<keyword evidence="6" id="KW-0791">Threonine biosynthesis</keyword>
<evidence type="ECO:0000256" key="11">
    <source>
        <dbReference type="ARBA" id="ARBA00049031"/>
    </source>
</evidence>
<keyword evidence="7" id="KW-0521">NADP</keyword>
<dbReference type="GO" id="GO:0050661">
    <property type="term" value="F:NADP binding"/>
    <property type="evidence" value="ECO:0007669"/>
    <property type="project" value="InterPro"/>
</dbReference>
<evidence type="ECO:0000256" key="3">
    <source>
        <dbReference type="ARBA" id="ARBA00005062"/>
    </source>
</evidence>
<dbReference type="GO" id="GO:0009088">
    <property type="term" value="P:threonine biosynthetic process"/>
    <property type="evidence" value="ECO:0007669"/>
    <property type="project" value="UniProtKB-UniPathway"/>
</dbReference>
<dbReference type="UniPathway" id="UPA00051">
    <property type="reaction ID" value="UER00465"/>
</dbReference>
<dbReference type="RefSeq" id="WP_110075545.1">
    <property type="nucleotide sequence ID" value="NZ_QGTT01000004.1"/>
</dbReference>
<sequence length="355" mass="39484">MLAIIVVGCGNIGQTWLQQFAPHLPAVAYVSAVANTQGLRLSQPLAQVAHSDISQGQYQHPYQGHPADQVRAHILQLQQQGQQVAVLDLTASKAISRAYPAWIAAGAHLISANKYAGSSHPDYYREVIKQLQRYQRHWLYNTTVGAGLPIQKAINERLACHDELKAMEGNFSGSLSWVFQQYRPGDKLSEWLQQAAAQGLTEPDPRLDLSGMDVARKLLILAREAGWQLKLADIEVDNLVPPPLRQLSLKEFWQQRHILDDTFERWRLEHYPEATQFCYLGSVVLNEQGQVQAAASLQPIAATSSYAQLPPGNANFMIRSRQYWHNPLIIQGPGAGAEVTAAGVHSDILELLKRL</sequence>
<dbReference type="SUPFAM" id="SSF51735">
    <property type="entry name" value="NAD(P)-binding Rossmann-fold domains"/>
    <property type="match status" value="1"/>
</dbReference>
<dbReference type="Pfam" id="PF00742">
    <property type="entry name" value="Homoserine_dh"/>
    <property type="match status" value="1"/>
</dbReference>
<dbReference type="PANTHER" id="PTHR43070:SF5">
    <property type="entry name" value="HOMOSERINE DEHYDROGENASE"/>
    <property type="match status" value="1"/>
</dbReference>
<dbReference type="GO" id="GO:0004412">
    <property type="term" value="F:homoserine dehydrogenase activity"/>
    <property type="evidence" value="ECO:0007669"/>
    <property type="project" value="UniProtKB-EC"/>
</dbReference>
<comment type="catalytic activity">
    <reaction evidence="11">
        <text>L-homoserine + NAD(+) = L-aspartate 4-semialdehyde + NADH + H(+)</text>
        <dbReference type="Rhea" id="RHEA:15757"/>
        <dbReference type="ChEBI" id="CHEBI:15378"/>
        <dbReference type="ChEBI" id="CHEBI:57476"/>
        <dbReference type="ChEBI" id="CHEBI:57540"/>
        <dbReference type="ChEBI" id="CHEBI:57945"/>
        <dbReference type="ChEBI" id="CHEBI:537519"/>
        <dbReference type="EC" id="1.1.1.3"/>
    </reaction>
    <physiologicalReaction direction="right-to-left" evidence="11">
        <dbReference type="Rhea" id="RHEA:15759"/>
    </physiologicalReaction>
</comment>
<evidence type="ECO:0000256" key="4">
    <source>
        <dbReference type="ARBA" id="ARBA00013213"/>
    </source>
</evidence>
<dbReference type="InterPro" id="IPR005106">
    <property type="entry name" value="Asp/hSer_DH_NAD-bd"/>
</dbReference>
<name>A0A317QBS3_9GAMM</name>
<dbReference type="InterPro" id="IPR019811">
    <property type="entry name" value="HDH_CS"/>
</dbReference>
<dbReference type="Gene3D" id="3.30.360.10">
    <property type="entry name" value="Dihydrodipicolinate Reductase, domain 2"/>
    <property type="match status" value="1"/>
</dbReference>
<dbReference type="EMBL" id="QGTT01000004">
    <property type="protein sequence ID" value="PWW14165.1"/>
    <property type="molecule type" value="Genomic_DNA"/>
</dbReference>
<evidence type="ECO:0000256" key="2">
    <source>
        <dbReference type="ARBA" id="ARBA00005056"/>
    </source>
</evidence>
<evidence type="ECO:0000256" key="1">
    <source>
        <dbReference type="ARBA" id="ARBA00001920"/>
    </source>
</evidence>
<proteinExistence type="inferred from homology"/>
<evidence type="ECO:0000313" key="15">
    <source>
        <dbReference type="EMBL" id="PWW14165.1"/>
    </source>
</evidence>
<keyword evidence="9" id="KW-0486">Methionine biosynthesis</keyword>
<comment type="cofactor">
    <cofactor evidence="1">
        <name>a metal cation</name>
        <dbReference type="ChEBI" id="CHEBI:25213"/>
    </cofactor>
</comment>
<comment type="similarity">
    <text evidence="12">Belongs to the homoserine dehydrogenase family.</text>
</comment>
<dbReference type="PROSITE" id="PS01042">
    <property type="entry name" value="HOMOSER_DHGENASE"/>
    <property type="match status" value="1"/>
</dbReference>
<dbReference type="PANTHER" id="PTHR43070">
    <property type="match status" value="1"/>
</dbReference>
<keyword evidence="16" id="KW-1185">Reference proteome</keyword>
<organism evidence="15 16">
    <name type="scientific">Pseudidiomarina maritima</name>
    <dbReference type="NCBI Taxonomy" id="519453"/>
    <lineage>
        <taxon>Bacteria</taxon>
        <taxon>Pseudomonadati</taxon>
        <taxon>Pseudomonadota</taxon>
        <taxon>Gammaproteobacteria</taxon>
        <taxon>Alteromonadales</taxon>
        <taxon>Idiomarinaceae</taxon>
        <taxon>Pseudidiomarina</taxon>
    </lineage>
</organism>
<gene>
    <name evidence="15" type="ORF">DET45_104104</name>
</gene>
<dbReference type="InterPro" id="IPR036291">
    <property type="entry name" value="NAD(P)-bd_dom_sf"/>
</dbReference>
<evidence type="ECO:0000256" key="9">
    <source>
        <dbReference type="ARBA" id="ARBA00023167"/>
    </source>
</evidence>
<feature type="domain" description="Homoserine dehydrogenase catalytic" evidence="13">
    <location>
        <begin position="149"/>
        <end position="349"/>
    </location>
</feature>
<evidence type="ECO:0000256" key="10">
    <source>
        <dbReference type="ARBA" id="ARBA00048841"/>
    </source>
</evidence>
<dbReference type="Pfam" id="PF03447">
    <property type="entry name" value="NAD_binding_3"/>
    <property type="match status" value="1"/>
</dbReference>
<dbReference type="Gene3D" id="3.40.50.720">
    <property type="entry name" value="NAD(P)-binding Rossmann-like Domain"/>
    <property type="match status" value="1"/>
</dbReference>
<dbReference type="EC" id="1.1.1.3" evidence="4"/>
<comment type="pathway">
    <text evidence="3">Amino-acid biosynthesis; L-methionine biosynthesis via de novo pathway; L-homoserine from L-aspartate: step 3/3.</text>
</comment>
<evidence type="ECO:0000259" key="13">
    <source>
        <dbReference type="Pfam" id="PF00742"/>
    </source>
</evidence>
<dbReference type="InterPro" id="IPR001342">
    <property type="entry name" value="HDH_cat"/>
</dbReference>
<dbReference type="InterPro" id="IPR011147">
    <property type="entry name" value="Bifunc_Aspkin/hSer_DH"/>
</dbReference>
<keyword evidence="5" id="KW-0028">Amino-acid biosynthesis</keyword>
<dbReference type="GO" id="GO:0009086">
    <property type="term" value="P:methionine biosynthetic process"/>
    <property type="evidence" value="ECO:0007669"/>
    <property type="project" value="UniProtKB-KW"/>
</dbReference>
<evidence type="ECO:0000256" key="6">
    <source>
        <dbReference type="ARBA" id="ARBA00022697"/>
    </source>
</evidence>
<comment type="caution">
    <text evidence="15">The sequence shown here is derived from an EMBL/GenBank/DDBJ whole genome shotgun (WGS) entry which is preliminary data.</text>
</comment>
<dbReference type="GO" id="GO:0009090">
    <property type="term" value="P:homoserine biosynthetic process"/>
    <property type="evidence" value="ECO:0007669"/>
    <property type="project" value="TreeGrafter"/>
</dbReference>
<evidence type="ECO:0000259" key="14">
    <source>
        <dbReference type="Pfam" id="PF03447"/>
    </source>
</evidence>
<dbReference type="Proteomes" id="UP000246964">
    <property type="component" value="Unassembled WGS sequence"/>
</dbReference>
<evidence type="ECO:0000256" key="7">
    <source>
        <dbReference type="ARBA" id="ARBA00022857"/>
    </source>
</evidence>
<dbReference type="OrthoDB" id="9799110at2"/>
<dbReference type="UniPathway" id="UPA00050">
    <property type="reaction ID" value="UER00063"/>
</dbReference>
<keyword evidence="8" id="KW-0560">Oxidoreductase</keyword>
<comment type="catalytic activity">
    <reaction evidence="10">
        <text>L-homoserine + NADP(+) = L-aspartate 4-semialdehyde + NADPH + H(+)</text>
        <dbReference type="Rhea" id="RHEA:15761"/>
        <dbReference type="ChEBI" id="CHEBI:15378"/>
        <dbReference type="ChEBI" id="CHEBI:57476"/>
        <dbReference type="ChEBI" id="CHEBI:57783"/>
        <dbReference type="ChEBI" id="CHEBI:58349"/>
        <dbReference type="ChEBI" id="CHEBI:537519"/>
        <dbReference type="EC" id="1.1.1.3"/>
    </reaction>
    <physiologicalReaction direction="right-to-left" evidence="10">
        <dbReference type="Rhea" id="RHEA:15763"/>
    </physiologicalReaction>
</comment>
<protein>
    <recommendedName>
        <fullName evidence="4">homoserine dehydrogenase</fullName>
        <ecNumber evidence="4">1.1.1.3</ecNumber>
    </recommendedName>
</protein>
<comment type="pathway">
    <text evidence="2">Amino-acid biosynthesis; L-threonine biosynthesis; L-threonine from L-aspartate: step 3/5.</text>
</comment>
<evidence type="ECO:0000313" key="16">
    <source>
        <dbReference type="Proteomes" id="UP000246964"/>
    </source>
</evidence>
<feature type="domain" description="Aspartate/homoserine dehydrogenase NAD-binding" evidence="14">
    <location>
        <begin position="8"/>
        <end position="141"/>
    </location>
</feature>
<dbReference type="AlphaFoldDB" id="A0A317QBS3"/>
<evidence type="ECO:0000256" key="8">
    <source>
        <dbReference type="ARBA" id="ARBA00023002"/>
    </source>
</evidence>
<evidence type="ECO:0000256" key="5">
    <source>
        <dbReference type="ARBA" id="ARBA00022605"/>
    </source>
</evidence>
<evidence type="ECO:0000256" key="12">
    <source>
        <dbReference type="RuleBase" id="RU004171"/>
    </source>
</evidence>
<accession>A0A317QBS3</accession>
<reference evidence="15 16" key="1">
    <citation type="submission" date="2018-05" db="EMBL/GenBank/DDBJ databases">
        <title>Freshwater and sediment microbial communities from various areas in North America, analyzing microbe dynamics in response to fracking.</title>
        <authorList>
            <person name="Lamendella R."/>
        </authorList>
    </citation>
    <scope>NUCLEOTIDE SEQUENCE [LARGE SCALE GENOMIC DNA]</scope>
    <source>
        <strain evidence="15 16">125B1</strain>
    </source>
</reference>
<dbReference type="SUPFAM" id="SSF55347">
    <property type="entry name" value="Glyceraldehyde-3-phosphate dehydrogenase-like, C-terminal domain"/>
    <property type="match status" value="1"/>
</dbReference>